<gene>
    <name evidence="1" type="ORF">SHKM778_87210</name>
</gene>
<name>A0AAT9HXV1_9ACTN</name>
<reference evidence="1" key="1">
    <citation type="submission" date="2024-06" db="EMBL/GenBank/DDBJ databases">
        <authorList>
            <consortium name="consrtm"/>
            <person name="Uemura M."/>
            <person name="Terahara T."/>
        </authorList>
    </citation>
    <scope>NUCLEOTIDE SEQUENCE</scope>
    <source>
        <strain evidence="1">KM77-8</strain>
    </source>
</reference>
<evidence type="ECO:0000313" key="1">
    <source>
        <dbReference type="EMBL" id="BFO22333.1"/>
    </source>
</evidence>
<dbReference type="Gene3D" id="1.10.10.10">
    <property type="entry name" value="Winged helix-like DNA-binding domain superfamily/Winged helix DNA-binding domain"/>
    <property type="match status" value="1"/>
</dbReference>
<proteinExistence type="predicted"/>
<evidence type="ECO:0008006" key="2">
    <source>
        <dbReference type="Google" id="ProtNLM"/>
    </source>
</evidence>
<dbReference type="EMBL" id="AP035768">
    <property type="protein sequence ID" value="BFO22333.1"/>
    <property type="molecule type" value="Genomic_DNA"/>
</dbReference>
<sequence>MMRRHAPGHVSAVRQAVFDRLTPQQQKALGEIMRIVAEGLQPREAGADLPWLR</sequence>
<dbReference type="InterPro" id="IPR036388">
    <property type="entry name" value="WH-like_DNA-bd_sf"/>
</dbReference>
<dbReference type="AlphaFoldDB" id="A0AAT9HXV1"/>
<reference evidence="1" key="2">
    <citation type="submission" date="2024-07" db="EMBL/GenBank/DDBJ databases">
        <title>Streptomyces haneummycinica sp. nov., a new antibiotic-producing actinobacterium isolated from marine sediment.</title>
        <authorList>
            <person name="Uemura M."/>
            <person name="Hamada M."/>
            <person name="Hirano S."/>
            <person name="Kobayashi K."/>
            <person name="Ohshiro T."/>
            <person name="Kobayashi T."/>
            <person name="Terahara T."/>
        </authorList>
    </citation>
    <scope>NUCLEOTIDE SEQUENCE</scope>
    <source>
        <strain evidence="1">KM77-8</strain>
    </source>
</reference>
<protein>
    <recommendedName>
        <fullName evidence="2">MarR family transcriptional regulator</fullName>
    </recommendedName>
</protein>
<organism evidence="1">
    <name type="scientific">Streptomyces haneummycinicus</name>
    <dbReference type="NCBI Taxonomy" id="3074435"/>
    <lineage>
        <taxon>Bacteria</taxon>
        <taxon>Bacillati</taxon>
        <taxon>Actinomycetota</taxon>
        <taxon>Actinomycetes</taxon>
        <taxon>Kitasatosporales</taxon>
        <taxon>Streptomycetaceae</taxon>
        <taxon>Streptomyces</taxon>
    </lineage>
</organism>
<accession>A0AAT9HXV1</accession>